<feature type="compositionally biased region" description="Acidic residues" evidence="1">
    <location>
        <begin position="469"/>
        <end position="484"/>
    </location>
</feature>
<keyword evidence="2" id="KW-0812">Transmembrane</keyword>
<dbReference type="PANTHER" id="PTHR23526:SF2">
    <property type="entry name" value="MAJOR FACILITATOR SUPERFAMILY (MFS) PROFILE DOMAIN-CONTAINING PROTEIN"/>
    <property type="match status" value="1"/>
</dbReference>
<feature type="region of interest" description="Disordered" evidence="1">
    <location>
        <begin position="462"/>
        <end position="491"/>
    </location>
</feature>
<sequence length="491" mass="54671">MDDYLGYNKHEYRRTRKLAIIEGSFFNLAFLVTQGFIVTGLALEYGASEMLIAIIGVLPTLAQLVQLAAPLVLKLFKDRKKAMLFSALLGRIPIAFIPVTLALGIRAQSLLLVLLGLIAFGNSLVGTFWASIMGDVIDPETTGKYYGRRNLILSLSTMLITPVYSLILDRYEGSLGFIIVTSMATAFAITTIFLLKMHYAPPVKTFGRGRMFKEVFSNLKFRQYLKFAFVWNFAITISGPFYAYHQLVNLKVSYSYLSILSIVASLTSMLMYVLWGKISDQIGHQSVAEFGILGATCLALMWVFVTPQTAVFLLPVDAIVTGVVWSAINLCLFTMMMGMIRGYSVESYVAVQAFLNGIGALGGSLLGGFIASYLKGKSITIFGMEFFGIQVIFLVGASFRFLSFLLLRRVQTPKIKTVTQVFFNTMSTVGRRMATRPYEFPVLQLRSRKKREEAEPLKLDLPSSMIDLSDIEGIEPEETTDDSDHEERSDS</sequence>
<keyword evidence="4" id="KW-1185">Reference proteome</keyword>
<dbReference type="GeneID" id="87106921"/>
<feature type="transmembrane region" description="Helical" evidence="2">
    <location>
        <begin position="85"/>
        <end position="105"/>
    </location>
</feature>
<feature type="transmembrane region" description="Helical" evidence="2">
    <location>
        <begin position="224"/>
        <end position="244"/>
    </location>
</feature>
<name>I2F4E3_9BACT</name>
<dbReference type="STRING" id="660470.Theba_1091"/>
<evidence type="ECO:0000256" key="2">
    <source>
        <dbReference type="SAM" id="Phobius"/>
    </source>
</evidence>
<dbReference type="EMBL" id="CP003532">
    <property type="protein sequence ID" value="AFK06796.1"/>
    <property type="molecule type" value="Genomic_DNA"/>
</dbReference>
<dbReference type="eggNOG" id="COG2814">
    <property type="taxonomic scope" value="Bacteria"/>
</dbReference>
<feature type="transmembrane region" description="Helical" evidence="2">
    <location>
        <begin position="256"/>
        <end position="275"/>
    </location>
</feature>
<feature type="transmembrane region" description="Helical" evidence="2">
    <location>
        <begin position="50"/>
        <end position="73"/>
    </location>
</feature>
<gene>
    <name evidence="3" type="ORF">Theba_1091</name>
</gene>
<accession>I2F4E3</accession>
<reference evidence="3 4" key="1">
    <citation type="journal article" date="2012" name="Genome Biol. Evol.">
        <title>Genome Sequence of the Mesophilic Thermotogales Bacterium Mesotoga prima MesG1.Ag.4.2 Reveals the Largest Thermotogales Genome To Date.</title>
        <authorList>
            <person name="Zhaxybayeva O."/>
            <person name="Swithers K.S."/>
            <person name="Foght J."/>
            <person name="Green A.G."/>
            <person name="Bruce D."/>
            <person name="Detter C."/>
            <person name="Han S."/>
            <person name="Teshima H."/>
            <person name="Han J."/>
            <person name="Woyke T."/>
            <person name="Pitluck S."/>
            <person name="Nolan M."/>
            <person name="Ivanova N."/>
            <person name="Pati A."/>
            <person name="Land M.L."/>
            <person name="Dlutek M."/>
            <person name="Doolittle W.F."/>
            <person name="Noll K.M."/>
            <person name="Nesbo C.L."/>
        </authorList>
    </citation>
    <scope>NUCLEOTIDE SEQUENCE [LARGE SCALE GENOMIC DNA]</scope>
    <source>
        <strain evidence="4">mesG1.Ag.4.2</strain>
    </source>
</reference>
<dbReference type="Proteomes" id="UP000002881">
    <property type="component" value="Chromosome"/>
</dbReference>
<feature type="transmembrane region" description="Helical" evidence="2">
    <location>
        <begin position="111"/>
        <end position="130"/>
    </location>
</feature>
<dbReference type="GO" id="GO:0022857">
    <property type="term" value="F:transmembrane transporter activity"/>
    <property type="evidence" value="ECO:0007669"/>
    <property type="project" value="InterPro"/>
</dbReference>
<proteinExistence type="predicted"/>
<feature type="transmembrane region" description="Helical" evidence="2">
    <location>
        <begin position="287"/>
        <end position="305"/>
    </location>
</feature>
<dbReference type="KEGG" id="mpg:Theba_1091"/>
<protein>
    <submittedName>
        <fullName evidence="3">Nitrate/nitrite transporter</fullName>
    </submittedName>
</protein>
<keyword evidence="2" id="KW-0472">Membrane</keyword>
<feature type="transmembrane region" description="Helical" evidence="2">
    <location>
        <begin position="174"/>
        <end position="195"/>
    </location>
</feature>
<dbReference type="RefSeq" id="WP_014730794.1">
    <property type="nucleotide sequence ID" value="NC_017934.1"/>
</dbReference>
<dbReference type="Gene3D" id="1.20.1250.20">
    <property type="entry name" value="MFS general substrate transporter like domains"/>
    <property type="match status" value="2"/>
</dbReference>
<dbReference type="PANTHER" id="PTHR23526">
    <property type="entry name" value="INTEGRAL MEMBRANE TRANSPORT PROTEIN-RELATED"/>
    <property type="match status" value="1"/>
</dbReference>
<dbReference type="InterPro" id="IPR036259">
    <property type="entry name" value="MFS_trans_sf"/>
</dbReference>
<evidence type="ECO:0000313" key="4">
    <source>
        <dbReference type="Proteomes" id="UP000002881"/>
    </source>
</evidence>
<feature type="transmembrane region" description="Helical" evidence="2">
    <location>
        <begin position="311"/>
        <end position="332"/>
    </location>
</feature>
<dbReference type="InterPro" id="IPR011701">
    <property type="entry name" value="MFS"/>
</dbReference>
<evidence type="ECO:0000256" key="1">
    <source>
        <dbReference type="SAM" id="MobiDB-lite"/>
    </source>
</evidence>
<feature type="transmembrane region" description="Helical" evidence="2">
    <location>
        <begin position="18"/>
        <end position="38"/>
    </location>
</feature>
<keyword evidence="2" id="KW-1133">Transmembrane helix</keyword>
<feature type="transmembrane region" description="Helical" evidence="2">
    <location>
        <begin position="386"/>
        <end position="407"/>
    </location>
</feature>
<organism evidence="3 4">
    <name type="scientific">Mesotoga prima MesG1.Ag.4.2</name>
    <dbReference type="NCBI Taxonomy" id="660470"/>
    <lineage>
        <taxon>Bacteria</taxon>
        <taxon>Thermotogati</taxon>
        <taxon>Thermotogota</taxon>
        <taxon>Thermotogae</taxon>
        <taxon>Kosmotogales</taxon>
        <taxon>Kosmotogaceae</taxon>
        <taxon>Mesotoga</taxon>
    </lineage>
</organism>
<feature type="transmembrane region" description="Helical" evidence="2">
    <location>
        <begin position="151"/>
        <end position="168"/>
    </location>
</feature>
<dbReference type="AlphaFoldDB" id="I2F4E3"/>
<evidence type="ECO:0000313" key="3">
    <source>
        <dbReference type="EMBL" id="AFK06796.1"/>
    </source>
</evidence>
<dbReference type="InterPro" id="IPR052528">
    <property type="entry name" value="Sugar_transport-like"/>
</dbReference>
<dbReference type="SUPFAM" id="SSF103473">
    <property type="entry name" value="MFS general substrate transporter"/>
    <property type="match status" value="1"/>
</dbReference>
<feature type="transmembrane region" description="Helical" evidence="2">
    <location>
        <begin position="353"/>
        <end position="374"/>
    </location>
</feature>
<dbReference type="Pfam" id="PF07690">
    <property type="entry name" value="MFS_1"/>
    <property type="match status" value="1"/>
</dbReference>
<dbReference type="HOGENOM" id="CLU_025379_2_1_0"/>